<accession>A0A2W4UFV1</accession>
<evidence type="ECO:0000313" key="2">
    <source>
        <dbReference type="Proteomes" id="UP000249354"/>
    </source>
</evidence>
<evidence type="ECO:0008006" key="3">
    <source>
        <dbReference type="Google" id="ProtNLM"/>
    </source>
</evidence>
<dbReference type="InterPro" id="IPR011990">
    <property type="entry name" value="TPR-like_helical_dom_sf"/>
</dbReference>
<sequence>MTNELSATYLSLGRTAEDWGDLAAAMDMFEQANTVAMNADDVLQADLNRLRLYVEAGKVDETAPLAAEIVSELNSLPPSRLSVYGAVNLSASLAKEKTPGQSLSIAKTNELLSTAVKSAQSLGDRQAEAYALDQQGSLYMQTKQWA</sequence>
<name>A0A2W4UFV1_9CYAN</name>
<evidence type="ECO:0000313" key="1">
    <source>
        <dbReference type="EMBL" id="PZO18157.1"/>
    </source>
</evidence>
<proteinExistence type="predicted"/>
<gene>
    <name evidence="1" type="ORF">DCF25_10215</name>
</gene>
<dbReference type="Proteomes" id="UP000249354">
    <property type="component" value="Unassembled WGS sequence"/>
</dbReference>
<dbReference type="EMBL" id="QBMC01000059">
    <property type="protein sequence ID" value="PZO18157.1"/>
    <property type="molecule type" value="Genomic_DNA"/>
</dbReference>
<protein>
    <recommendedName>
        <fullName evidence="3">Tetratricopeptide repeat protein</fullName>
    </recommendedName>
</protein>
<organism evidence="1 2">
    <name type="scientific">Leptolyngbya foveolarum</name>
    <dbReference type="NCBI Taxonomy" id="47253"/>
    <lineage>
        <taxon>Bacteria</taxon>
        <taxon>Bacillati</taxon>
        <taxon>Cyanobacteriota</taxon>
        <taxon>Cyanophyceae</taxon>
        <taxon>Leptolyngbyales</taxon>
        <taxon>Leptolyngbyaceae</taxon>
        <taxon>Leptolyngbya group</taxon>
        <taxon>Leptolyngbya</taxon>
    </lineage>
</organism>
<dbReference type="AlphaFoldDB" id="A0A2W4UFV1"/>
<reference evidence="1 2" key="2">
    <citation type="submission" date="2018-06" db="EMBL/GenBank/DDBJ databases">
        <title>Metagenomic assembly of (sub)arctic Cyanobacteria and their associated microbiome from non-axenic cultures.</title>
        <authorList>
            <person name="Baurain D."/>
        </authorList>
    </citation>
    <scope>NUCLEOTIDE SEQUENCE [LARGE SCALE GENOMIC DNA]</scope>
    <source>
        <strain evidence="1">ULC129bin1</strain>
    </source>
</reference>
<comment type="caution">
    <text evidence="1">The sequence shown here is derived from an EMBL/GenBank/DDBJ whole genome shotgun (WGS) entry which is preliminary data.</text>
</comment>
<dbReference type="Gene3D" id="1.25.40.10">
    <property type="entry name" value="Tetratricopeptide repeat domain"/>
    <property type="match status" value="1"/>
</dbReference>
<reference evidence="2" key="1">
    <citation type="submission" date="2018-04" db="EMBL/GenBank/DDBJ databases">
        <authorList>
            <person name="Cornet L."/>
        </authorList>
    </citation>
    <scope>NUCLEOTIDE SEQUENCE [LARGE SCALE GENOMIC DNA]</scope>
</reference>